<feature type="compositionally biased region" description="Basic residues" evidence="2">
    <location>
        <begin position="182"/>
        <end position="192"/>
    </location>
</feature>
<organism evidence="3 4">
    <name type="scientific">Phlebiopsis gigantea (strain 11061_1 CR5-6)</name>
    <name type="common">White-rot fungus</name>
    <name type="synonym">Peniophora gigantea</name>
    <dbReference type="NCBI Taxonomy" id="745531"/>
    <lineage>
        <taxon>Eukaryota</taxon>
        <taxon>Fungi</taxon>
        <taxon>Dikarya</taxon>
        <taxon>Basidiomycota</taxon>
        <taxon>Agaricomycotina</taxon>
        <taxon>Agaricomycetes</taxon>
        <taxon>Polyporales</taxon>
        <taxon>Phanerochaetaceae</taxon>
        <taxon>Phlebiopsis</taxon>
    </lineage>
</organism>
<gene>
    <name evidence="3" type="ORF">PHLGIDRAFT_167406</name>
</gene>
<keyword evidence="1" id="KW-0175">Coiled coil</keyword>
<evidence type="ECO:0000313" key="3">
    <source>
        <dbReference type="EMBL" id="KIP05095.1"/>
    </source>
</evidence>
<dbReference type="HOGENOM" id="CLU_066487_0_0_1"/>
<keyword evidence="4" id="KW-1185">Reference proteome</keyword>
<evidence type="ECO:0008006" key="5">
    <source>
        <dbReference type="Google" id="ProtNLM"/>
    </source>
</evidence>
<proteinExistence type="predicted"/>
<evidence type="ECO:0000256" key="2">
    <source>
        <dbReference type="SAM" id="MobiDB-lite"/>
    </source>
</evidence>
<feature type="compositionally biased region" description="Polar residues" evidence="2">
    <location>
        <begin position="323"/>
        <end position="341"/>
    </location>
</feature>
<name>A0A0C3S856_PHLG1</name>
<dbReference type="Proteomes" id="UP000053257">
    <property type="component" value="Unassembled WGS sequence"/>
</dbReference>
<reference evidence="3 4" key="1">
    <citation type="journal article" date="2014" name="PLoS Genet.">
        <title>Analysis of the Phlebiopsis gigantea genome, transcriptome and secretome provides insight into its pioneer colonization strategies of wood.</title>
        <authorList>
            <person name="Hori C."/>
            <person name="Ishida T."/>
            <person name="Igarashi K."/>
            <person name="Samejima M."/>
            <person name="Suzuki H."/>
            <person name="Master E."/>
            <person name="Ferreira P."/>
            <person name="Ruiz-Duenas F.J."/>
            <person name="Held B."/>
            <person name="Canessa P."/>
            <person name="Larrondo L.F."/>
            <person name="Schmoll M."/>
            <person name="Druzhinina I.S."/>
            <person name="Kubicek C.P."/>
            <person name="Gaskell J.A."/>
            <person name="Kersten P."/>
            <person name="St John F."/>
            <person name="Glasner J."/>
            <person name="Sabat G."/>
            <person name="Splinter BonDurant S."/>
            <person name="Syed K."/>
            <person name="Yadav J."/>
            <person name="Mgbeahuruike A.C."/>
            <person name="Kovalchuk A."/>
            <person name="Asiegbu F.O."/>
            <person name="Lackner G."/>
            <person name="Hoffmeister D."/>
            <person name="Rencoret J."/>
            <person name="Gutierrez A."/>
            <person name="Sun H."/>
            <person name="Lindquist E."/>
            <person name="Barry K."/>
            <person name="Riley R."/>
            <person name="Grigoriev I.V."/>
            <person name="Henrissat B."/>
            <person name="Kues U."/>
            <person name="Berka R.M."/>
            <person name="Martinez A.T."/>
            <person name="Covert S.F."/>
            <person name="Blanchette R.A."/>
            <person name="Cullen D."/>
        </authorList>
    </citation>
    <scope>NUCLEOTIDE SEQUENCE [LARGE SCALE GENOMIC DNA]</scope>
    <source>
        <strain evidence="3 4">11061_1 CR5-6</strain>
    </source>
</reference>
<evidence type="ECO:0000256" key="1">
    <source>
        <dbReference type="SAM" id="Coils"/>
    </source>
</evidence>
<feature type="compositionally biased region" description="Low complexity" evidence="2">
    <location>
        <begin position="229"/>
        <end position="248"/>
    </location>
</feature>
<feature type="region of interest" description="Disordered" evidence="2">
    <location>
        <begin position="284"/>
        <end position="357"/>
    </location>
</feature>
<feature type="compositionally biased region" description="Acidic residues" evidence="2">
    <location>
        <begin position="285"/>
        <end position="299"/>
    </location>
</feature>
<dbReference type="AlphaFoldDB" id="A0A0C3S856"/>
<sequence>MTRGRRKDLSIPPSRALLQQRDYRARKAQYLNDLEDRARRAEEENVRLRKELDVLRLRAAAPGSMGPSPDVVTASSELMHQLTAAAACLARFQQLTFTEHHQAQAAAQAHALDQTHLQTHNLQSLPPPPPDLPLRPELPPIRDLPPNESHVLPPPSAVYSGRPSPPRSSLHPSRHQQPTLFHQHHHHHHNHHQQLSPPPLHVPGSNSDSRRDFAVLHPPLQSETPRQTPVPSSSSASSSTSVSTSPSTLQTRLALTSTSAHTSSYAGYNEIETAWGYFDSRDLGVQDEDEEEDELDEDDDRSRRASLHRRGRGSPGDSRHPSSRMSPRTSDVRSTASSSGPEDTPMRMREDSPMRTR</sequence>
<feature type="region of interest" description="Disordered" evidence="2">
    <location>
        <begin position="120"/>
        <end position="248"/>
    </location>
</feature>
<dbReference type="EMBL" id="KN840553">
    <property type="protein sequence ID" value="KIP05095.1"/>
    <property type="molecule type" value="Genomic_DNA"/>
</dbReference>
<feature type="compositionally biased region" description="Basic and acidic residues" evidence="2">
    <location>
        <begin position="344"/>
        <end position="357"/>
    </location>
</feature>
<feature type="compositionally biased region" description="Low complexity" evidence="2">
    <location>
        <begin position="167"/>
        <end position="181"/>
    </location>
</feature>
<feature type="coiled-coil region" evidence="1">
    <location>
        <begin position="24"/>
        <end position="58"/>
    </location>
</feature>
<accession>A0A0C3S856</accession>
<evidence type="ECO:0000313" key="4">
    <source>
        <dbReference type="Proteomes" id="UP000053257"/>
    </source>
</evidence>
<dbReference type="OrthoDB" id="3365874at2759"/>
<protein>
    <recommendedName>
        <fullName evidence="5">BZIP domain-containing protein</fullName>
    </recommendedName>
</protein>
<feature type="compositionally biased region" description="Pro residues" evidence="2">
    <location>
        <begin position="125"/>
        <end position="143"/>
    </location>
</feature>